<accession>A0AAN6SWF4</accession>
<organism evidence="2 3">
    <name type="scientific">Parathielavia hyrcaniae</name>
    <dbReference type="NCBI Taxonomy" id="113614"/>
    <lineage>
        <taxon>Eukaryota</taxon>
        <taxon>Fungi</taxon>
        <taxon>Dikarya</taxon>
        <taxon>Ascomycota</taxon>
        <taxon>Pezizomycotina</taxon>
        <taxon>Sordariomycetes</taxon>
        <taxon>Sordariomycetidae</taxon>
        <taxon>Sordariales</taxon>
        <taxon>Chaetomiaceae</taxon>
        <taxon>Parathielavia</taxon>
    </lineage>
</organism>
<gene>
    <name evidence="2" type="ORF">N658DRAFT_81720</name>
</gene>
<reference evidence="2" key="1">
    <citation type="journal article" date="2023" name="Mol. Phylogenet. Evol.">
        <title>Genome-scale phylogeny and comparative genomics of the fungal order Sordariales.</title>
        <authorList>
            <person name="Hensen N."/>
            <person name="Bonometti L."/>
            <person name="Westerberg I."/>
            <person name="Brannstrom I.O."/>
            <person name="Guillou S."/>
            <person name="Cros-Aarteil S."/>
            <person name="Calhoun S."/>
            <person name="Haridas S."/>
            <person name="Kuo A."/>
            <person name="Mondo S."/>
            <person name="Pangilinan J."/>
            <person name="Riley R."/>
            <person name="LaButti K."/>
            <person name="Andreopoulos B."/>
            <person name="Lipzen A."/>
            <person name="Chen C."/>
            <person name="Yan M."/>
            <person name="Daum C."/>
            <person name="Ng V."/>
            <person name="Clum A."/>
            <person name="Steindorff A."/>
            <person name="Ohm R.A."/>
            <person name="Martin F."/>
            <person name="Silar P."/>
            <person name="Natvig D.O."/>
            <person name="Lalanne C."/>
            <person name="Gautier V."/>
            <person name="Ament-Velasquez S.L."/>
            <person name="Kruys A."/>
            <person name="Hutchinson M.I."/>
            <person name="Powell A.J."/>
            <person name="Barry K."/>
            <person name="Miller A.N."/>
            <person name="Grigoriev I.V."/>
            <person name="Debuchy R."/>
            <person name="Gladieux P."/>
            <person name="Hiltunen Thoren M."/>
            <person name="Johannesson H."/>
        </authorList>
    </citation>
    <scope>NUCLEOTIDE SEQUENCE</scope>
    <source>
        <strain evidence="2">CBS 757.83</strain>
    </source>
</reference>
<sequence length="275" mass="30258">MLAASHVVACASFSDRRAYYKCLTCYATHKDVNFPSASALEKHMERHPGYSFVRNEPAVIKATQEQIQLHVLVPRPNVWIPTTVDKNVDVDVSPPSSPETEQTPEMQIPAPLKTHMPPPAPVRPPPIPTQIELPAVTMTQPRFELPGSTFPHLASIPLYKPQASTEARSQQGYATLYRGPSPHQGGNAGSLQSKRSTDSHQQPMQAPSAGLSYSQLPPTPPKQDRQAQQTAEQYRQVQQPPRPGTRSSLGEGMQPETAPSSSRPGRMDQFKSVFK</sequence>
<dbReference type="AlphaFoldDB" id="A0AAN6SWF4"/>
<protein>
    <submittedName>
        <fullName evidence="2">Uncharacterized protein</fullName>
    </submittedName>
</protein>
<reference evidence="2" key="2">
    <citation type="submission" date="2023-05" db="EMBL/GenBank/DDBJ databases">
        <authorList>
            <consortium name="Lawrence Berkeley National Laboratory"/>
            <person name="Steindorff A."/>
            <person name="Hensen N."/>
            <person name="Bonometti L."/>
            <person name="Westerberg I."/>
            <person name="Brannstrom I.O."/>
            <person name="Guillou S."/>
            <person name="Cros-Aarteil S."/>
            <person name="Calhoun S."/>
            <person name="Haridas S."/>
            <person name="Kuo A."/>
            <person name="Mondo S."/>
            <person name="Pangilinan J."/>
            <person name="Riley R."/>
            <person name="Labutti K."/>
            <person name="Andreopoulos B."/>
            <person name="Lipzen A."/>
            <person name="Chen C."/>
            <person name="Yanf M."/>
            <person name="Daum C."/>
            <person name="Ng V."/>
            <person name="Clum A."/>
            <person name="Ohm R."/>
            <person name="Martin F."/>
            <person name="Silar P."/>
            <person name="Natvig D."/>
            <person name="Lalanne C."/>
            <person name="Gautier V."/>
            <person name="Ament-Velasquez S.L."/>
            <person name="Kruys A."/>
            <person name="Hutchinson M.I."/>
            <person name="Powell A.J."/>
            <person name="Barry K."/>
            <person name="Miller A.N."/>
            <person name="Grigoriev I.V."/>
            <person name="Debuchy R."/>
            <person name="Gladieux P."/>
            <person name="Thoren M.H."/>
            <person name="Johannesson H."/>
        </authorList>
    </citation>
    <scope>NUCLEOTIDE SEQUENCE</scope>
    <source>
        <strain evidence="2">CBS 757.83</strain>
    </source>
</reference>
<proteinExistence type="predicted"/>
<feature type="compositionally biased region" description="Polar residues" evidence="1">
    <location>
        <begin position="226"/>
        <end position="239"/>
    </location>
</feature>
<evidence type="ECO:0000313" key="2">
    <source>
        <dbReference type="EMBL" id="KAK4095863.1"/>
    </source>
</evidence>
<evidence type="ECO:0000313" key="3">
    <source>
        <dbReference type="Proteomes" id="UP001305647"/>
    </source>
</evidence>
<comment type="caution">
    <text evidence="2">The sequence shown here is derived from an EMBL/GenBank/DDBJ whole genome shotgun (WGS) entry which is preliminary data.</text>
</comment>
<dbReference type="Proteomes" id="UP001305647">
    <property type="component" value="Unassembled WGS sequence"/>
</dbReference>
<evidence type="ECO:0000256" key="1">
    <source>
        <dbReference type="SAM" id="MobiDB-lite"/>
    </source>
</evidence>
<keyword evidence="3" id="KW-1185">Reference proteome</keyword>
<feature type="region of interest" description="Disordered" evidence="1">
    <location>
        <begin position="175"/>
        <end position="275"/>
    </location>
</feature>
<dbReference type="EMBL" id="MU863769">
    <property type="protein sequence ID" value="KAK4095863.1"/>
    <property type="molecule type" value="Genomic_DNA"/>
</dbReference>
<name>A0AAN6SWF4_9PEZI</name>
<feature type="compositionally biased region" description="Polar residues" evidence="1">
    <location>
        <begin position="189"/>
        <end position="216"/>
    </location>
</feature>